<dbReference type="EMBL" id="KQ090329">
    <property type="protein sequence ID" value="KMS97318.1"/>
    <property type="molecule type" value="Genomic_DNA"/>
</dbReference>
<evidence type="ECO:0000256" key="1">
    <source>
        <dbReference type="SAM" id="MobiDB-lite"/>
    </source>
</evidence>
<feature type="compositionally biased region" description="Basic and acidic residues" evidence="1">
    <location>
        <begin position="46"/>
        <end position="55"/>
    </location>
</feature>
<gene>
    <name evidence="2" type="ORF">BVRB_6g156260</name>
</gene>
<name>A0A0J8BBD0_BETVV</name>
<sequence length="55" mass="5973">MMEAELVNISCASSLSPVGLQPLKTKLGPKTTGHLKMMTANSLEDEGGRRRERMA</sequence>
<dbReference type="Gramene" id="KMS97318">
    <property type="protein sequence ID" value="KMS97318"/>
    <property type="gene ID" value="BVRB_6g156260"/>
</dbReference>
<protein>
    <submittedName>
        <fullName evidence="2">Uncharacterized protein</fullName>
    </submittedName>
</protein>
<accession>A0A0J8BBD0</accession>
<evidence type="ECO:0000313" key="2">
    <source>
        <dbReference type="EMBL" id="KMS97318.1"/>
    </source>
</evidence>
<dbReference type="Proteomes" id="UP000035740">
    <property type="component" value="Unassembled WGS sequence"/>
</dbReference>
<dbReference type="AlphaFoldDB" id="A0A0J8BBD0"/>
<proteinExistence type="predicted"/>
<organism evidence="2 3">
    <name type="scientific">Beta vulgaris subsp. vulgaris</name>
    <name type="common">Beet</name>
    <dbReference type="NCBI Taxonomy" id="3555"/>
    <lineage>
        <taxon>Eukaryota</taxon>
        <taxon>Viridiplantae</taxon>
        <taxon>Streptophyta</taxon>
        <taxon>Embryophyta</taxon>
        <taxon>Tracheophyta</taxon>
        <taxon>Spermatophyta</taxon>
        <taxon>Magnoliopsida</taxon>
        <taxon>eudicotyledons</taxon>
        <taxon>Gunneridae</taxon>
        <taxon>Pentapetalae</taxon>
        <taxon>Caryophyllales</taxon>
        <taxon>Chenopodiaceae</taxon>
        <taxon>Betoideae</taxon>
        <taxon>Beta</taxon>
    </lineage>
</organism>
<reference evidence="2 3" key="1">
    <citation type="journal article" date="2014" name="Nature">
        <title>The genome of the recently domesticated crop plant sugar beet (Beta vulgaris).</title>
        <authorList>
            <person name="Dohm J.C."/>
            <person name="Minoche A.E."/>
            <person name="Holtgrawe D."/>
            <person name="Capella-Gutierrez S."/>
            <person name="Zakrzewski F."/>
            <person name="Tafer H."/>
            <person name="Rupp O."/>
            <person name="Sorensen T.R."/>
            <person name="Stracke R."/>
            <person name="Reinhardt R."/>
            <person name="Goesmann A."/>
            <person name="Kraft T."/>
            <person name="Schulz B."/>
            <person name="Stadler P.F."/>
            <person name="Schmidt T."/>
            <person name="Gabaldon T."/>
            <person name="Lehrach H."/>
            <person name="Weisshaar B."/>
            <person name="Himmelbauer H."/>
        </authorList>
    </citation>
    <scope>NUCLEOTIDE SEQUENCE [LARGE SCALE GENOMIC DNA]</scope>
    <source>
        <tissue evidence="2">Taproot</tissue>
    </source>
</reference>
<feature type="region of interest" description="Disordered" evidence="1">
    <location>
        <begin position="23"/>
        <end position="55"/>
    </location>
</feature>
<keyword evidence="3" id="KW-1185">Reference proteome</keyword>
<evidence type="ECO:0000313" key="3">
    <source>
        <dbReference type="Proteomes" id="UP000035740"/>
    </source>
</evidence>